<dbReference type="OrthoDB" id="9800233at2"/>
<accession>A0A261EXG2</accession>
<evidence type="ECO:0000313" key="5">
    <source>
        <dbReference type="Proteomes" id="UP000216725"/>
    </source>
</evidence>
<feature type="region of interest" description="Disordered" evidence="3">
    <location>
        <begin position="1"/>
        <end position="28"/>
    </location>
</feature>
<feature type="region of interest" description="Disordered" evidence="3">
    <location>
        <begin position="169"/>
        <end position="209"/>
    </location>
</feature>
<dbReference type="GO" id="GO:0008168">
    <property type="term" value="F:methyltransferase activity"/>
    <property type="evidence" value="ECO:0007669"/>
    <property type="project" value="UniProtKB-KW"/>
</dbReference>
<dbReference type="Pfam" id="PF04072">
    <property type="entry name" value="LCM"/>
    <property type="match status" value="1"/>
</dbReference>
<name>A0A261EXG2_9BIFI</name>
<dbReference type="InterPro" id="IPR007213">
    <property type="entry name" value="Ppm1/Ppm2/Tcmp"/>
</dbReference>
<keyword evidence="5" id="KW-1185">Reference proteome</keyword>
<sequence length="310" mass="33178">MFTVTTSMSTAPTAASPSRTSASAAPSLTPRLHGVSETMLQTLAMRGLYAGDMLAMSLLRRLDYDFTAAMRDDALAEAVVSRTRALDTLATTFAALHPHGAVVNLAAGLDTRFHRIATADMRWFNVDLPDVVEARRLLLGHSRNLTDIAADATSPEWARIVREAMDGAPIAPSVSPSAPRTASATPSAPSSPQAATHPTPRPAAGHRLNRVPVPPTLVLMEGLSMYLSDSSLGTIMSIVAEYFPGATFVSETITPEFIADADMPSIRATGSRFTWGAESGAQMERLEPRMRWHADIPLETHGHYLAVFAA</sequence>
<dbReference type="PANTHER" id="PTHR43619">
    <property type="entry name" value="S-ADENOSYL-L-METHIONINE-DEPENDENT METHYLTRANSFERASE YKTD-RELATED"/>
    <property type="match status" value="1"/>
</dbReference>
<dbReference type="EMBL" id="MWWR01000007">
    <property type="protein sequence ID" value="OZG51544.1"/>
    <property type="molecule type" value="Genomic_DNA"/>
</dbReference>
<evidence type="ECO:0000256" key="2">
    <source>
        <dbReference type="ARBA" id="ARBA00022679"/>
    </source>
</evidence>
<evidence type="ECO:0000313" key="4">
    <source>
        <dbReference type="EMBL" id="OZG51544.1"/>
    </source>
</evidence>
<dbReference type="SUPFAM" id="SSF53335">
    <property type="entry name" value="S-adenosyl-L-methionine-dependent methyltransferases"/>
    <property type="match status" value="2"/>
</dbReference>
<dbReference type="RefSeq" id="WP_094660768.1">
    <property type="nucleotide sequence ID" value="NZ_JBKZBO010000007.1"/>
</dbReference>
<dbReference type="InterPro" id="IPR029063">
    <property type="entry name" value="SAM-dependent_MTases_sf"/>
</dbReference>
<gene>
    <name evidence="4" type="ORF">PSRA_0941</name>
</gene>
<comment type="caution">
    <text evidence="4">The sequence shown here is derived from an EMBL/GenBank/DDBJ whole genome shotgun (WGS) entry which is preliminary data.</text>
</comment>
<feature type="compositionally biased region" description="Low complexity" evidence="3">
    <location>
        <begin position="169"/>
        <end position="198"/>
    </location>
</feature>
<keyword evidence="2 4" id="KW-0808">Transferase</keyword>
<reference evidence="4 5" key="1">
    <citation type="journal article" date="2017" name="BMC Genomics">
        <title>Comparative genomic and phylogenomic analyses of the Bifidobacteriaceae family.</title>
        <authorList>
            <person name="Lugli G.A."/>
            <person name="Milani C."/>
            <person name="Turroni F."/>
            <person name="Duranti S."/>
            <person name="Mancabelli L."/>
            <person name="Mangifesta M."/>
            <person name="Ferrario C."/>
            <person name="Modesto M."/>
            <person name="Mattarelli P."/>
            <person name="Jiri K."/>
            <person name="van Sinderen D."/>
            <person name="Ventura M."/>
        </authorList>
    </citation>
    <scope>NUCLEOTIDE SEQUENCE [LARGE SCALE GENOMIC DNA]</scope>
    <source>
        <strain evidence="4 5">DSM 24742</strain>
    </source>
</reference>
<dbReference type="Proteomes" id="UP000216725">
    <property type="component" value="Unassembled WGS sequence"/>
</dbReference>
<evidence type="ECO:0000256" key="3">
    <source>
        <dbReference type="SAM" id="MobiDB-lite"/>
    </source>
</evidence>
<keyword evidence="1 4" id="KW-0489">Methyltransferase</keyword>
<proteinExistence type="predicted"/>
<protein>
    <submittedName>
        <fullName evidence="4">TIGR00027 family methyltransferase</fullName>
    </submittedName>
</protein>
<organism evidence="4 5">
    <name type="scientific">Pseudoscardovia radai</name>
    <dbReference type="NCBI Taxonomy" id="987066"/>
    <lineage>
        <taxon>Bacteria</taxon>
        <taxon>Bacillati</taxon>
        <taxon>Actinomycetota</taxon>
        <taxon>Actinomycetes</taxon>
        <taxon>Bifidobacteriales</taxon>
        <taxon>Bifidobacteriaceae</taxon>
        <taxon>Pseudoscardovia</taxon>
    </lineage>
</organism>
<dbReference type="Gene3D" id="3.40.50.150">
    <property type="entry name" value="Vaccinia Virus protein VP39"/>
    <property type="match status" value="1"/>
</dbReference>
<dbReference type="PANTHER" id="PTHR43619:SF2">
    <property type="entry name" value="S-ADENOSYL-L-METHIONINE-DEPENDENT METHYLTRANSFERASES SUPERFAMILY PROTEIN"/>
    <property type="match status" value="1"/>
</dbReference>
<dbReference type="GO" id="GO:0032259">
    <property type="term" value="P:methylation"/>
    <property type="evidence" value="ECO:0007669"/>
    <property type="project" value="UniProtKB-KW"/>
</dbReference>
<evidence type="ECO:0000256" key="1">
    <source>
        <dbReference type="ARBA" id="ARBA00022603"/>
    </source>
</evidence>
<dbReference type="AlphaFoldDB" id="A0A261EXG2"/>